<dbReference type="InterPro" id="IPR000276">
    <property type="entry name" value="GPCR_Rhodpsn"/>
</dbReference>
<dbReference type="KEGG" id="tad:TRIADDRAFT_62238"/>
<organism evidence="10 11">
    <name type="scientific">Trichoplax adhaerens</name>
    <name type="common">Trichoplax reptans</name>
    <dbReference type="NCBI Taxonomy" id="10228"/>
    <lineage>
        <taxon>Eukaryota</taxon>
        <taxon>Metazoa</taxon>
        <taxon>Placozoa</taxon>
        <taxon>Uniplacotomia</taxon>
        <taxon>Trichoplacea</taxon>
        <taxon>Trichoplacidae</taxon>
        <taxon>Trichoplax</taxon>
    </lineage>
</organism>
<dbReference type="GO" id="GO:0007186">
    <property type="term" value="P:G protein-coupled receptor signaling pathway"/>
    <property type="evidence" value="ECO:0000318"/>
    <property type="project" value="GO_Central"/>
</dbReference>
<keyword evidence="7" id="KW-0807">Transducer</keyword>
<dbReference type="Gene3D" id="1.20.1070.10">
    <property type="entry name" value="Rhodopsin 7-helix transmembrane proteins"/>
    <property type="match status" value="1"/>
</dbReference>
<keyword evidence="3 8" id="KW-1133">Transmembrane helix</keyword>
<feature type="transmembrane region" description="Helical" evidence="8">
    <location>
        <begin position="138"/>
        <end position="162"/>
    </location>
</feature>
<dbReference type="GeneID" id="6759398"/>
<dbReference type="PROSITE" id="PS50262">
    <property type="entry name" value="G_PROTEIN_RECEP_F1_2"/>
    <property type="match status" value="1"/>
</dbReference>
<reference evidence="10 11" key="1">
    <citation type="journal article" date="2008" name="Nature">
        <title>The Trichoplax genome and the nature of placozoans.</title>
        <authorList>
            <person name="Srivastava M."/>
            <person name="Begovic E."/>
            <person name="Chapman J."/>
            <person name="Putnam N.H."/>
            <person name="Hellsten U."/>
            <person name="Kawashima T."/>
            <person name="Kuo A."/>
            <person name="Mitros T."/>
            <person name="Salamov A."/>
            <person name="Carpenter M.L."/>
            <person name="Signorovitch A.Y."/>
            <person name="Moreno M.A."/>
            <person name="Kamm K."/>
            <person name="Grimwood J."/>
            <person name="Schmutz J."/>
            <person name="Shapiro H."/>
            <person name="Grigoriev I.V."/>
            <person name="Buss L.W."/>
            <person name="Schierwater B."/>
            <person name="Dellaporta S.L."/>
            <person name="Rokhsar D.S."/>
        </authorList>
    </citation>
    <scope>NUCLEOTIDE SEQUENCE [LARGE SCALE GENOMIC DNA]</scope>
    <source>
        <strain evidence="10 11">Grell-BS-1999</strain>
    </source>
</reference>
<dbReference type="STRING" id="10228.B3SD81"/>
<dbReference type="EMBL" id="DS985276">
    <property type="protein sequence ID" value="EDV19334.1"/>
    <property type="molecule type" value="Genomic_DNA"/>
</dbReference>
<evidence type="ECO:0000256" key="5">
    <source>
        <dbReference type="ARBA" id="ARBA00023136"/>
    </source>
</evidence>
<dbReference type="InterPro" id="IPR017452">
    <property type="entry name" value="GPCR_Rhodpsn_7TM"/>
</dbReference>
<dbReference type="PANTHER" id="PTHR24243">
    <property type="entry name" value="G-PROTEIN COUPLED RECEPTOR"/>
    <property type="match status" value="1"/>
</dbReference>
<dbReference type="InParanoid" id="B3SD81"/>
<feature type="transmembrane region" description="Helical" evidence="8">
    <location>
        <begin position="344"/>
        <end position="370"/>
    </location>
</feature>
<dbReference type="Pfam" id="PF00001">
    <property type="entry name" value="7tm_1"/>
    <property type="match status" value="1"/>
</dbReference>
<dbReference type="PRINTS" id="PR00237">
    <property type="entry name" value="GPCRRHODOPSN"/>
</dbReference>
<feature type="transmembrane region" description="Helical" evidence="8">
    <location>
        <begin position="225"/>
        <end position="253"/>
    </location>
</feature>
<evidence type="ECO:0000256" key="1">
    <source>
        <dbReference type="ARBA" id="ARBA00004141"/>
    </source>
</evidence>
<sequence>MVSNNGSNLSHSDCMLSEVLSANPKLDLKIATAGQKPIAAIFILIGLLGIAFNISVIITLRKKPLSDRVRENLSNLSSFNTLLTNLAVADLLAAIAVTLIGVKTIYIIVAAEDSYNENKKAPSNIKDLITGSNGICKISYLFFFLTNFVSILTATSMAVGSYRGIVIGSMRRAGSTRLSRKKMALLLTVIWCTAIASSIPTYYIVEVTPAVYNRCFFTHHLPNGFSTFNLAFTIFITAIFYFTPAFVMMFCYIRIDRELKKHSQLKLQTLATTSSTRFSNGAEQQKYQNSNKKAQKPVVVLSIIVAAIFLITMLPFMVYLWVIAISKCNADEILQIVLVDRSHLWILFEVAHILYVMPPLVNPICYSFCIPSFQRKFKEMCGEFNEEDS</sequence>
<keyword evidence="6" id="KW-0675">Receptor</keyword>
<dbReference type="GO" id="GO:0004930">
    <property type="term" value="F:G protein-coupled receptor activity"/>
    <property type="evidence" value="ECO:0000318"/>
    <property type="project" value="GO_Central"/>
</dbReference>
<dbReference type="RefSeq" id="XP_002118185.1">
    <property type="nucleotide sequence ID" value="XM_002118149.1"/>
</dbReference>
<dbReference type="GO" id="GO:0005886">
    <property type="term" value="C:plasma membrane"/>
    <property type="evidence" value="ECO:0000318"/>
    <property type="project" value="GO_Central"/>
</dbReference>
<keyword evidence="4" id="KW-0297">G-protein coupled receptor</keyword>
<feature type="domain" description="G-protein coupled receptors family 1 profile" evidence="9">
    <location>
        <begin position="52"/>
        <end position="366"/>
    </location>
</feature>
<evidence type="ECO:0000256" key="6">
    <source>
        <dbReference type="ARBA" id="ARBA00023170"/>
    </source>
</evidence>
<feature type="transmembrane region" description="Helical" evidence="8">
    <location>
        <begin position="81"/>
        <end position="109"/>
    </location>
</feature>
<feature type="transmembrane region" description="Helical" evidence="8">
    <location>
        <begin position="183"/>
        <end position="205"/>
    </location>
</feature>
<keyword evidence="2 8" id="KW-0812">Transmembrane</keyword>
<dbReference type="PANTHER" id="PTHR24243:SF208">
    <property type="entry name" value="PYROKININ-1 RECEPTOR"/>
    <property type="match status" value="1"/>
</dbReference>
<dbReference type="PhylomeDB" id="B3SD81"/>
<evidence type="ECO:0000259" key="9">
    <source>
        <dbReference type="PROSITE" id="PS50262"/>
    </source>
</evidence>
<evidence type="ECO:0000256" key="2">
    <source>
        <dbReference type="ARBA" id="ARBA00022692"/>
    </source>
</evidence>
<keyword evidence="11" id="KW-1185">Reference proteome</keyword>
<dbReference type="Proteomes" id="UP000009022">
    <property type="component" value="Unassembled WGS sequence"/>
</dbReference>
<evidence type="ECO:0000313" key="11">
    <source>
        <dbReference type="Proteomes" id="UP000009022"/>
    </source>
</evidence>
<feature type="transmembrane region" description="Helical" evidence="8">
    <location>
        <begin position="38"/>
        <end position="60"/>
    </location>
</feature>
<protein>
    <recommendedName>
        <fullName evidence="9">G-protein coupled receptors family 1 profile domain-containing protein</fullName>
    </recommendedName>
</protein>
<name>B3SD81_TRIAD</name>
<evidence type="ECO:0000256" key="7">
    <source>
        <dbReference type="ARBA" id="ARBA00023224"/>
    </source>
</evidence>
<comment type="subcellular location">
    <subcellularLocation>
        <location evidence="1">Membrane</location>
        <topology evidence="1">Multi-pass membrane protein</topology>
    </subcellularLocation>
</comment>
<evidence type="ECO:0000313" key="10">
    <source>
        <dbReference type="EMBL" id="EDV19334.1"/>
    </source>
</evidence>
<feature type="transmembrane region" description="Helical" evidence="8">
    <location>
        <begin position="298"/>
        <end position="324"/>
    </location>
</feature>
<evidence type="ECO:0000256" key="4">
    <source>
        <dbReference type="ARBA" id="ARBA00023040"/>
    </source>
</evidence>
<dbReference type="AlphaFoldDB" id="B3SD81"/>
<dbReference type="CTD" id="6759398"/>
<evidence type="ECO:0000256" key="3">
    <source>
        <dbReference type="ARBA" id="ARBA00022989"/>
    </source>
</evidence>
<dbReference type="GO" id="GO:0032870">
    <property type="term" value="P:cellular response to hormone stimulus"/>
    <property type="evidence" value="ECO:0000318"/>
    <property type="project" value="GO_Central"/>
</dbReference>
<dbReference type="CDD" id="cd00637">
    <property type="entry name" value="7tm_classA_rhodopsin-like"/>
    <property type="match status" value="1"/>
</dbReference>
<accession>B3SD81</accession>
<dbReference type="HOGENOM" id="CLU_744602_0_0_1"/>
<keyword evidence="5 8" id="KW-0472">Membrane</keyword>
<gene>
    <name evidence="10" type="ORF">TRIADDRAFT_62238</name>
</gene>
<proteinExistence type="predicted"/>
<evidence type="ECO:0000256" key="8">
    <source>
        <dbReference type="SAM" id="Phobius"/>
    </source>
</evidence>
<dbReference type="SUPFAM" id="SSF81321">
    <property type="entry name" value="Family A G protein-coupled receptor-like"/>
    <property type="match status" value="1"/>
</dbReference>